<evidence type="ECO:0000313" key="1">
    <source>
        <dbReference type="EMBL" id="GER22588.1"/>
    </source>
</evidence>
<evidence type="ECO:0000313" key="2">
    <source>
        <dbReference type="Proteomes" id="UP000325307"/>
    </source>
</evidence>
<gene>
    <name evidence="1" type="ORF">NCCP1664_10850</name>
</gene>
<keyword evidence="2" id="KW-1185">Reference proteome</keyword>
<protein>
    <submittedName>
        <fullName evidence="1">Uncharacterized protein</fullName>
    </submittedName>
</protein>
<dbReference type="EMBL" id="BKDJ01000004">
    <property type="protein sequence ID" value="GER22588.1"/>
    <property type="molecule type" value="Genomic_DNA"/>
</dbReference>
<proteinExistence type="predicted"/>
<organism evidence="1 2">
    <name type="scientific">Zafaria cholistanensis</name>
    <dbReference type="NCBI Taxonomy" id="1682741"/>
    <lineage>
        <taxon>Bacteria</taxon>
        <taxon>Bacillati</taxon>
        <taxon>Actinomycetota</taxon>
        <taxon>Actinomycetes</taxon>
        <taxon>Micrococcales</taxon>
        <taxon>Micrococcaceae</taxon>
        <taxon>Zafaria</taxon>
    </lineage>
</organism>
<dbReference type="InterPro" id="IPR011059">
    <property type="entry name" value="Metal-dep_hydrolase_composite"/>
</dbReference>
<sequence length="54" mass="5860">MDPVEAWLRTGPSRAWHTLVAGRMLVENGEPVAAALPEVLRRHRAAAAAMQNLA</sequence>
<reference evidence="1 2" key="1">
    <citation type="submission" date="2019-09" db="EMBL/GenBank/DDBJ databases">
        <title>Arthrobacter zafarii sp. nov., a moderately thermotolerant and halotolerant actinobacterium isolated from Cholistan desert soil of Pakistan.</title>
        <authorList>
            <person name="Amin A."/>
            <person name="Ahmed I."/>
            <person name="Khalid N."/>
            <person name="Schumann P."/>
            <person name="Busse H.J."/>
            <person name="Khan I.U."/>
            <person name="Li S."/>
            <person name="Li W.J."/>
        </authorList>
    </citation>
    <scope>NUCLEOTIDE SEQUENCE [LARGE SCALE GENOMIC DNA]</scope>
    <source>
        <strain evidence="1 2">NCCP-1664</strain>
    </source>
</reference>
<comment type="caution">
    <text evidence="1">The sequence shown here is derived from an EMBL/GenBank/DDBJ whole genome shotgun (WGS) entry which is preliminary data.</text>
</comment>
<dbReference type="GO" id="GO:0016810">
    <property type="term" value="F:hydrolase activity, acting on carbon-nitrogen (but not peptide) bonds"/>
    <property type="evidence" value="ECO:0007669"/>
    <property type="project" value="InterPro"/>
</dbReference>
<name>A0A5A7NS08_9MICC</name>
<dbReference type="AlphaFoldDB" id="A0A5A7NS08"/>
<dbReference type="Proteomes" id="UP000325307">
    <property type="component" value="Unassembled WGS sequence"/>
</dbReference>
<dbReference type="SUPFAM" id="SSF51338">
    <property type="entry name" value="Composite domain of metallo-dependent hydrolases"/>
    <property type="match status" value="1"/>
</dbReference>
<accession>A0A5A7NS08</accession>